<dbReference type="Proteomes" id="UP000789901">
    <property type="component" value="Unassembled WGS sequence"/>
</dbReference>
<keyword evidence="2" id="KW-1185">Reference proteome</keyword>
<proteinExistence type="predicted"/>
<name>A0ABN7UQK5_GIGMA</name>
<evidence type="ECO:0000313" key="1">
    <source>
        <dbReference type="EMBL" id="CAG8651138.1"/>
    </source>
</evidence>
<sequence>MEGVVNNCNIDHEITIQQKREAYNILLDNHNIFATDISESGQTIELDALSQMYEGINVSDNEEILQNDFEKDPIDFLNQTIEEPVELLMIITYKAQEIVLITNGILQIIKDMINYCPVTDVRPYCKINFDLTG</sequence>
<comment type="caution">
    <text evidence="1">The sequence shown here is derived from an EMBL/GenBank/DDBJ whole genome shotgun (WGS) entry which is preliminary data.</text>
</comment>
<evidence type="ECO:0000313" key="2">
    <source>
        <dbReference type="Proteomes" id="UP000789901"/>
    </source>
</evidence>
<dbReference type="EMBL" id="CAJVQB010005013">
    <property type="protein sequence ID" value="CAG8651138.1"/>
    <property type="molecule type" value="Genomic_DNA"/>
</dbReference>
<organism evidence="1 2">
    <name type="scientific">Gigaspora margarita</name>
    <dbReference type="NCBI Taxonomy" id="4874"/>
    <lineage>
        <taxon>Eukaryota</taxon>
        <taxon>Fungi</taxon>
        <taxon>Fungi incertae sedis</taxon>
        <taxon>Mucoromycota</taxon>
        <taxon>Glomeromycotina</taxon>
        <taxon>Glomeromycetes</taxon>
        <taxon>Diversisporales</taxon>
        <taxon>Gigasporaceae</taxon>
        <taxon>Gigaspora</taxon>
    </lineage>
</organism>
<accession>A0ABN7UQK5</accession>
<gene>
    <name evidence="1" type="ORF">GMARGA_LOCUS9361</name>
</gene>
<reference evidence="1 2" key="1">
    <citation type="submission" date="2021-06" db="EMBL/GenBank/DDBJ databases">
        <authorList>
            <person name="Kallberg Y."/>
            <person name="Tangrot J."/>
            <person name="Rosling A."/>
        </authorList>
    </citation>
    <scope>NUCLEOTIDE SEQUENCE [LARGE SCALE GENOMIC DNA]</scope>
    <source>
        <strain evidence="1 2">120-4 pot B 10/14</strain>
    </source>
</reference>
<protein>
    <submittedName>
        <fullName evidence="1">5040_t:CDS:1</fullName>
    </submittedName>
</protein>